<dbReference type="InterPro" id="IPR036188">
    <property type="entry name" value="FAD/NAD-bd_sf"/>
</dbReference>
<protein>
    <recommendedName>
        <fullName evidence="18">Flavin-containing monooxygenase</fullName>
        <ecNumber evidence="18">1.-.-.-</ecNumber>
    </recommendedName>
</protein>
<comment type="catalytic activity">
    <reaction evidence="15">
        <text>hypotaurine + NADPH + O2 + H(+) = taurine + NADP(+) + H2O</text>
        <dbReference type="Rhea" id="RHEA:69819"/>
        <dbReference type="ChEBI" id="CHEBI:15377"/>
        <dbReference type="ChEBI" id="CHEBI:15378"/>
        <dbReference type="ChEBI" id="CHEBI:15379"/>
        <dbReference type="ChEBI" id="CHEBI:57783"/>
        <dbReference type="ChEBI" id="CHEBI:57853"/>
        <dbReference type="ChEBI" id="CHEBI:58349"/>
        <dbReference type="ChEBI" id="CHEBI:507393"/>
        <dbReference type="EC" id="1.14.13.8"/>
    </reaction>
    <physiologicalReaction direction="left-to-right" evidence="15">
        <dbReference type="Rhea" id="RHEA:69820"/>
    </physiologicalReaction>
</comment>
<evidence type="ECO:0000256" key="16">
    <source>
        <dbReference type="ARBA" id="ARBA00048088"/>
    </source>
</evidence>
<comment type="similarity">
    <text evidence="3 18">Belongs to the FMO family.</text>
</comment>
<name>A0A914XG23_9BILA</name>
<proteinExistence type="inferred from homology"/>
<dbReference type="AlphaFoldDB" id="A0A914XG23"/>
<sequence length="591" mass="67076">MQIVTFVQRTDQSSVSPPRRATSRVSNHPTEDKLVLSFTSSAEMTQIKRVAVIGAGSCGLATIKNCLEYGFEVVCFEKTDNTAGIWRFKSGECDGQGTVMKSTILNTSKELTGFSDFPPPKTASNFMRNTEVLEYLEAYSRHFNLEEHIRFRTEVCNVHRADDYQSTGNWIVTSKDLTTNKTQEEEFNAVLVVTGHHVYPNVPDMTGLNKFEGRILHSHDYKDSHSFENKRVLVVGLGNSGGDIMCELGRVTKQVFGSSRHGTWLTQRVSWGGYPRDVLIRTRYKKWLDRKLPKWLTMYLSESDMSYRLDHDRYGIKPAERAGQSPTLIADDMPLHLASGWVKLKPGISEVHQTSVTFEDGSNEDIDDIIFCTGYTFSFPFLEKGTLVPVDDNQMSLYKRIFPPDLSHSTLALIGFIDPLGPTVTMAELQARAVCHMWAHGTSLPSAAAMHRAINAEKAATMAWYKCSARRASLQIDYIPYMDELAEIVGARPNIDWRLWLKDTELALQLVFGPATSYQYRLTGPNPWPAARRTVVETFDRIHYGMNTRQRVLLSRKPHQVHFPTEFIRLVFAFNALFIIVSFIIMYLYTS</sequence>
<evidence type="ECO:0000256" key="1">
    <source>
        <dbReference type="ARBA" id="ARBA00001974"/>
    </source>
</evidence>
<evidence type="ECO:0000256" key="9">
    <source>
        <dbReference type="ARBA" id="ARBA00022989"/>
    </source>
</evidence>
<dbReference type="EC" id="1.-.-.-" evidence="18"/>
<evidence type="ECO:0000256" key="11">
    <source>
        <dbReference type="ARBA" id="ARBA00023033"/>
    </source>
</evidence>
<evidence type="ECO:0000256" key="6">
    <source>
        <dbReference type="ARBA" id="ARBA00022824"/>
    </source>
</evidence>
<organism evidence="21 22">
    <name type="scientific">Plectus sambesii</name>
    <dbReference type="NCBI Taxonomy" id="2011161"/>
    <lineage>
        <taxon>Eukaryota</taxon>
        <taxon>Metazoa</taxon>
        <taxon>Ecdysozoa</taxon>
        <taxon>Nematoda</taxon>
        <taxon>Chromadorea</taxon>
        <taxon>Plectida</taxon>
        <taxon>Plectina</taxon>
        <taxon>Plectoidea</taxon>
        <taxon>Plectidae</taxon>
        <taxon>Plectus</taxon>
    </lineage>
</organism>
<dbReference type="FunFam" id="3.50.50.60:FF:000159">
    <property type="entry name" value="Dimethylaniline monooxygenase [N-oxide-forming]"/>
    <property type="match status" value="1"/>
</dbReference>
<feature type="transmembrane region" description="Helical" evidence="20">
    <location>
        <begin position="567"/>
        <end position="589"/>
    </location>
</feature>
<evidence type="ECO:0000256" key="13">
    <source>
        <dbReference type="ARBA" id="ARBA00045957"/>
    </source>
</evidence>
<keyword evidence="9 20" id="KW-1133">Transmembrane helix</keyword>
<keyword evidence="8" id="KW-0521">NADP</keyword>
<reference evidence="22" key="1">
    <citation type="submission" date="2022-11" db="UniProtKB">
        <authorList>
            <consortium name="WormBaseParasite"/>
        </authorList>
    </citation>
    <scope>IDENTIFICATION</scope>
</reference>
<dbReference type="Gene3D" id="3.50.50.60">
    <property type="entry name" value="FAD/NAD(P)-binding domain"/>
    <property type="match status" value="1"/>
</dbReference>
<dbReference type="PANTHER" id="PTHR23023">
    <property type="entry name" value="DIMETHYLANILINE MONOOXYGENASE"/>
    <property type="match status" value="1"/>
</dbReference>
<evidence type="ECO:0000256" key="4">
    <source>
        <dbReference type="ARBA" id="ARBA00022630"/>
    </source>
</evidence>
<evidence type="ECO:0000313" key="21">
    <source>
        <dbReference type="Proteomes" id="UP000887566"/>
    </source>
</evidence>
<dbReference type="SUPFAM" id="SSF51905">
    <property type="entry name" value="FAD/NAD(P)-binding domain"/>
    <property type="match status" value="2"/>
</dbReference>
<evidence type="ECO:0000256" key="7">
    <source>
        <dbReference type="ARBA" id="ARBA00022827"/>
    </source>
</evidence>
<dbReference type="Pfam" id="PF00743">
    <property type="entry name" value="FMO-like"/>
    <property type="match status" value="1"/>
</dbReference>
<dbReference type="PRINTS" id="PR01121">
    <property type="entry name" value="FMOXYGENASE1"/>
</dbReference>
<dbReference type="WBParaSite" id="PSAMB.scaffold7959size6832.g30785.t1">
    <property type="protein sequence ID" value="PSAMB.scaffold7959size6832.g30785.t1"/>
    <property type="gene ID" value="PSAMB.scaffold7959size6832.g30785"/>
</dbReference>
<evidence type="ECO:0000256" key="20">
    <source>
        <dbReference type="SAM" id="Phobius"/>
    </source>
</evidence>
<evidence type="ECO:0000256" key="2">
    <source>
        <dbReference type="ARBA" id="ARBA00004389"/>
    </source>
</evidence>
<dbReference type="GO" id="GO:0005789">
    <property type="term" value="C:endoplasmic reticulum membrane"/>
    <property type="evidence" value="ECO:0007669"/>
    <property type="project" value="UniProtKB-SubCell"/>
</dbReference>
<keyword evidence="5 20" id="KW-0812">Transmembrane</keyword>
<keyword evidence="4 18" id="KW-0285">Flavoprotein</keyword>
<comment type="catalytic activity">
    <reaction evidence="17">
        <text>N,N-dimethylaniline + NADPH + O2 + H(+) = N,N-dimethylaniline N-oxide + NADP(+) + H2O</text>
        <dbReference type="Rhea" id="RHEA:24468"/>
        <dbReference type="ChEBI" id="CHEBI:15377"/>
        <dbReference type="ChEBI" id="CHEBI:15378"/>
        <dbReference type="ChEBI" id="CHEBI:15379"/>
        <dbReference type="ChEBI" id="CHEBI:16269"/>
        <dbReference type="ChEBI" id="CHEBI:17735"/>
        <dbReference type="ChEBI" id="CHEBI:57783"/>
        <dbReference type="ChEBI" id="CHEBI:58349"/>
        <dbReference type="EC" id="1.14.13.8"/>
    </reaction>
    <physiologicalReaction direction="left-to-right" evidence="17">
        <dbReference type="Rhea" id="RHEA:24469"/>
    </physiologicalReaction>
</comment>
<dbReference type="InterPro" id="IPR020946">
    <property type="entry name" value="Flavin_mOase-like"/>
</dbReference>
<dbReference type="GO" id="GO:0004499">
    <property type="term" value="F:N,N-dimethylaniline monooxygenase activity"/>
    <property type="evidence" value="ECO:0007669"/>
    <property type="project" value="InterPro"/>
</dbReference>
<evidence type="ECO:0000256" key="18">
    <source>
        <dbReference type="RuleBase" id="RU361177"/>
    </source>
</evidence>
<keyword evidence="6" id="KW-0256">Endoplasmic reticulum</keyword>
<dbReference type="Proteomes" id="UP000887566">
    <property type="component" value="Unplaced"/>
</dbReference>
<comment type="function">
    <text evidence="13">Broad spectrum monooxygenase that catalyzes the oxygenation of a wide variety of nitrogen- and sulfur-containing compounds including xenobiotics. Catalyzes the S-oxygenation of hypotaurine to produce taurine, an organic osmolyte involved in cell volume regulation as well as a variety of cytoprotective and developmental processes. In vitro, catalyzes the N-oxygenation of trimethylamine (TMA) to produce trimethylamine N-oxide (TMAO) and could therefore participate to the detoxification of this compound that is generated by the action of gut microbiota from dietary precursors such as choline, choline containing compounds, betaine or L-carnitine.</text>
</comment>
<evidence type="ECO:0000256" key="3">
    <source>
        <dbReference type="ARBA" id="ARBA00009183"/>
    </source>
</evidence>
<evidence type="ECO:0000256" key="14">
    <source>
        <dbReference type="ARBA" id="ARBA00047338"/>
    </source>
</evidence>
<keyword evidence="10 18" id="KW-0560">Oxidoreductase</keyword>
<keyword evidence="11 18" id="KW-0503">Monooxygenase</keyword>
<dbReference type="PRINTS" id="PR00370">
    <property type="entry name" value="FMOXYGENASE"/>
</dbReference>
<dbReference type="InterPro" id="IPR050346">
    <property type="entry name" value="FMO-like"/>
</dbReference>
<keyword evidence="12 20" id="KW-0472">Membrane</keyword>
<dbReference type="GO" id="GO:0050661">
    <property type="term" value="F:NADP binding"/>
    <property type="evidence" value="ECO:0007669"/>
    <property type="project" value="InterPro"/>
</dbReference>
<evidence type="ECO:0000256" key="15">
    <source>
        <dbReference type="ARBA" id="ARBA00048041"/>
    </source>
</evidence>
<dbReference type="InterPro" id="IPR000960">
    <property type="entry name" value="Flavin_mOase"/>
</dbReference>
<dbReference type="PIRSF" id="PIRSF000332">
    <property type="entry name" value="FMO"/>
    <property type="match status" value="1"/>
</dbReference>
<comment type="catalytic activity">
    <reaction evidence="14">
        <text>hypotaurine + NADH + O2 + H(+) = taurine + NAD(+) + H2O</text>
        <dbReference type="Rhea" id="RHEA:74111"/>
        <dbReference type="ChEBI" id="CHEBI:15377"/>
        <dbReference type="ChEBI" id="CHEBI:15378"/>
        <dbReference type="ChEBI" id="CHEBI:15379"/>
        <dbReference type="ChEBI" id="CHEBI:57540"/>
        <dbReference type="ChEBI" id="CHEBI:57853"/>
        <dbReference type="ChEBI" id="CHEBI:57945"/>
        <dbReference type="ChEBI" id="CHEBI:507393"/>
        <dbReference type="EC" id="1.14.13.8"/>
    </reaction>
    <physiologicalReaction direction="left-to-right" evidence="14">
        <dbReference type="Rhea" id="RHEA:74112"/>
    </physiologicalReaction>
</comment>
<dbReference type="GO" id="GO:0034899">
    <property type="term" value="F:trimethylamine monooxygenase activity"/>
    <property type="evidence" value="ECO:0007669"/>
    <property type="project" value="UniProtKB-EC"/>
</dbReference>
<comment type="catalytic activity">
    <reaction evidence="16">
        <text>trimethylamine + NADPH + O2 = trimethylamine N-oxide + NADP(+) + H2O</text>
        <dbReference type="Rhea" id="RHEA:31979"/>
        <dbReference type="ChEBI" id="CHEBI:15377"/>
        <dbReference type="ChEBI" id="CHEBI:15379"/>
        <dbReference type="ChEBI" id="CHEBI:15724"/>
        <dbReference type="ChEBI" id="CHEBI:57783"/>
        <dbReference type="ChEBI" id="CHEBI:58349"/>
        <dbReference type="ChEBI" id="CHEBI:58389"/>
        <dbReference type="EC" id="1.14.13.148"/>
    </reaction>
    <physiologicalReaction direction="left-to-right" evidence="16">
        <dbReference type="Rhea" id="RHEA:31980"/>
    </physiologicalReaction>
</comment>
<feature type="region of interest" description="Disordered" evidence="19">
    <location>
        <begin position="9"/>
        <end position="28"/>
    </location>
</feature>
<evidence type="ECO:0000256" key="12">
    <source>
        <dbReference type="ARBA" id="ARBA00023136"/>
    </source>
</evidence>
<keyword evidence="21" id="KW-1185">Reference proteome</keyword>
<comment type="cofactor">
    <cofactor evidence="1 18">
        <name>FAD</name>
        <dbReference type="ChEBI" id="CHEBI:57692"/>
    </cofactor>
</comment>
<evidence type="ECO:0000256" key="5">
    <source>
        <dbReference type="ARBA" id="ARBA00022692"/>
    </source>
</evidence>
<evidence type="ECO:0000256" key="8">
    <source>
        <dbReference type="ARBA" id="ARBA00022857"/>
    </source>
</evidence>
<accession>A0A914XG23</accession>
<evidence type="ECO:0000313" key="22">
    <source>
        <dbReference type="WBParaSite" id="PSAMB.scaffold7959size6832.g30785.t1"/>
    </source>
</evidence>
<evidence type="ECO:0000256" key="10">
    <source>
        <dbReference type="ARBA" id="ARBA00023002"/>
    </source>
</evidence>
<evidence type="ECO:0000256" key="17">
    <source>
        <dbReference type="ARBA" id="ARBA00049443"/>
    </source>
</evidence>
<keyword evidence="7 18" id="KW-0274">FAD</keyword>
<dbReference type="InterPro" id="IPR002253">
    <property type="entry name" value="Flavin_mOase_1"/>
</dbReference>
<dbReference type="GO" id="GO:0050660">
    <property type="term" value="F:flavin adenine dinucleotide binding"/>
    <property type="evidence" value="ECO:0007669"/>
    <property type="project" value="InterPro"/>
</dbReference>
<comment type="subcellular location">
    <subcellularLocation>
        <location evidence="2">Endoplasmic reticulum membrane</location>
        <topology evidence="2">Single-pass membrane protein</topology>
    </subcellularLocation>
</comment>
<evidence type="ECO:0000256" key="19">
    <source>
        <dbReference type="SAM" id="MobiDB-lite"/>
    </source>
</evidence>